<dbReference type="OrthoDB" id="2441335at2759"/>
<organism evidence="2 3">
    <name type="scientific">Diversispora epigaea</name>
    <dbReference type="NCBI Taxonomy" id="1348612"/>
    <lineage>
        <taxon>Eukaryota</taxon>
        <taxon>Fungi</taxon>
        <taxon>Fungi incertae sedis</taxon>
        <taxon>Mucoromycota</taxon>
        <taxon>Glomeromycotina</taxon>
        <taxon>Glomeromycetes</taxon>
        <taxon>Diversisporales</taxon>
        <taxon>Diversisporaceae</taxon>
        <taxon>Diversispora</taxon>
    </lineage>
</organism>
<feature type="compositionally biased region" description="Low complexity" evidence="1">
    <location>
        <begin position="323"/>
        <end position="339"/>
    </location>
</feature>
<evidence type="ECO:0000256" key="1">
    <source>
        <dbReference type="SAM" id="MobiDB-lite"/>
    </source>
</evidence>
<sequence>MCLKIQDLELEYCGLITDTAIKNMAHHLPNLKYLGLNITEKALDIMDPILSAAADITVLSGYPMTIEAWRSDVGYNYSVESITDKDQLEHEMIEFILGIRTIQAQWEYFPSSLMNCIRLLSNFYVVLSFISTPWWRSYKILTKQFTFTSNGGIHFAKNYQKNDQGGVDKNSDALIIPVSPDTEVQGPVHDFKFYFSKRPLNSSCDSLYLRINKEEKGIHFAKNYQKNDQGGVDKNSDALIIPVSPDTEVQGPVHDFKFYFSKRPLNSSCDSLYLRINKEEKDLWFYDIQLDENASRNLMKDIYQQKEDSLSLLINNVGLEPLSNNKSSSNSSNKFSNNSQEKVTASKNRKQIPTTPRSSVFAPFRPPLKNSSKINIPSHLSLHLEPSHLRSEY</sequence>
<evidence type="ECO:0000313" key="2">
    <source>
        <dbReference type="EMBL" id="RHZ71351.1"/>
    </source>
</evidence>
<proteinExistence type="predicted"/>
<feature type="region of interest" description="Disordered" evidence="1">
    <location>
        <begin position="322"/>
        <end position="373"/>
    </location>
</feature>
<accession>A0A397I6K1</accession>
<dbReference type="AlphaFoldDB" id="A0A397I6K1"/>
<name>A0A397I6K1_9GLOM</name>
<reference evidence="2 3" key="1">
    <citation type="submission" date="2018-08" db="EMBL/GenBank/DDBJ databases">
        <title>Genome and evolution of the arbuscular mycorrhizal fungus Diversispora epigaea (formerly Glomus versiforme) and its bacterial endosymbionts.</title>
        <authorList>
            <person name="Sun X."/>
            <person name="Fei Z."/>
            <person name="Harrison M."/>
        </authorList>
    </citation>
    <scope>NUCLEOTIDE SEQUENCE [LARGE SCALE GENOMIC DNA]</scope>
    <source>
        <strain evidence="2 3">IT104</strain>
    </source>
</reference>
<gene>
    <name evidence="2" type="ORF">Glove_259g40</name>
</gene>
<keyword evidence="3" id="KW-1185">Reference proteome</keyword>
<feature type="compositionally biased region" description="Polar residues" evidence="1">
    <location>
        <begin position="340"/>
        <end position="358"/>
    </location>
</feature>
<dbReference type="EMBL" id="PQFF01000237">
    <property type="protein sequence ID" value="RHZ71351.1"/>
    <property type="molecule type" value="Genomic_DNA"/>
</dbReference>
<evidence type="ECO:0000313" key="3">
    <source>
        <dbReference type="Proteomes" id="UP000266861"/>
    </source>
</evidence>
<protein>
    <submittedName>
        <fullName evidence="2">Uncharacterized protein</fullName>
    </submittedName>
</protein>
<dbReference type="STRING" id="1348612.A0A397I6K1"/>
<comment type="caution">
    <text evidence="2">The sequence shown here is derived from an EMBL/GenBank/DDBJ whole genome shotgun (WGS) entry which is preliminary data.</text>
</comment>
<dbReference type="Proteomes" id="UP000266861">
    <property type="component" value="Unassembled WGS sequence"/>
</dbReference>